<evidence type="ECO:0000256" key="3">
    <source>
        <dbReference type="ARBA" id="ARBA00022475"/>
    </source>
</evidence>
<feature type="domain" description="MacB-like periplasmic core" evidence="9">
    <location>
        <begin position="21"/>
        <end position="234"/>
    </location>
</feature>
<dbReference type="PANTHER" id="PTHR30489">
    <property type="entry name" value="LIPOPROTEIN-RELEASING SYSTEM TRANSMEMBRANE PROTEIN LOLE"/>
    <property type="match status" value="1"/>
</dbReference>
<feature type="transmembrane region" description="Helical" evidence="7">
    <location>
        <begin position="21"/>
        <end position="40"/>
    </location>
</feature>
<evidence type="ECO:0000256" key="1">
    <source>
        <dbReference type="ARBA" id="ARBA00004651"/>
    </source>
</evidence>
<evidence type="ECO:0000259" key="9">
    <source>
        <dbReference type="Pfam" id="PF12704"/>
    </source>
</evidence>
<evidence type="ECO:0000259" key="8">
    <source>
        <dbReference type="Pfam" id="PF02687"/>
    </source>
</evidence>
<dbReference type="InterPro" id="IPR051447">
    <property type="entry name" value="Lipoprotein-release_system"/>
</dbReference>
<dbReference type="InterPro" id="IPR025857">
    <property type="entry name" value="MacB_PCD"/>
</dbReference>
<evidence type="ECO:0000256" key="6">
    <source>
        <dbReference type="ARBA" id="ARBA00023136"/>
    </source>
</evidence>
<comment type="subcellular location">
    <subcellularLocation>
        <location evidence="1">Cell membrane</location>
        <topology evidence="1">Multi-pass membrane protein</topology>
    </subcellularLocation>
</comment>
<keyword evidence="4 7" id="KW-0812">Transmembrane</keyword>
<evidence type="ECO:0000256" key="7">
    <source>
        <dbReference type="SAM" id="Phobius"/>
    </source>
</evidence>
<protein>
    <submittedName>
        <fullName evidence="10">ABC transporter permease</fullName>
    </submittedName>
</protein>
<dbReference type="AlphaFoldDB" id="A0A9D8KGE9"/>
<accession>A0A9D8KGE9</accession>
<evidence type="ECO:0000313" key="11">
    <source>
        <dbReference type="Proteomes" id="UP000809273"/>
    </source>
</evidence>
<dbReference type="Proteomes" id="UP000809273">
    <property type="component" value="Unassembled WGS sequence"/>
</dbReference>
<reference evidence="10" key="2">
    <citation type="submission" date="2021-01" db="EMBL/GenBank/DDBJ databases">
        <authorList>
            <person name="Hahn C.R."/>
            <person name="Youssef N.H."/>
            <person name="Elshahed M."/>
        </authorList>
    </citation>
    <scope>NUCLEOTIDE SEQUENCE</scope>
    <source>
        <strain evidence="10">Zod_Metabat.24</strain>
    </source>
</reference>
<feature type="transmembrane region" description="Helical" evidence="7">
    <location>
        <begin position="374"/>
        <end position="394"/>
    </location>
</feature>
<evidence type="ECO:0000256" key="5">
    <source>
        <dbReference type="ARBA" id="ARBA00022989"/>
    </source>
</evidence>
<keyword evidence="6 7" id="KW-0472">Membrane</keyword>
<reference evidence="10" key="1">
    <citation type="journal article" date="2021" name="Environ. Microbiol.">
        <title>Genomic characterization of three novel Desulfobacterota classes expand the metabolic and phylogenetic diversity of the phylum.</title>
        <authorList>
            <person name="Murphy C.L."/>
            <person name="Biggerstaff J."/>
            <person name="Eichhorn A."/>
            <person name="Ewing E."/>
            <person name="Shahan R."/>
            <person name="Soriano D."/>
            <person name="Stewart S."/>
            <person name="VanMol K."/>
            <person name="Walker R."/>
            <person name="Walters P."/>
            <person name="Elshahed M.S."/>
            <person name="Youssef N.H."/>
        </authorList>
    </citation>
    <scope>NUCLEOTIDE SEQUENCE</scope>
    <source>
        <strain evidence="10">Zod_Metabat.24</strain>
    </source>
</reference>
<dbReference type="GO" id="GO:0044874">
    <property type="term" value="P:lipoprotein localization to outer membrane"/>
    <property type="evidence" value="ECO:0007669"/>
    <property type="project" value="TreeGrafter"/>
</dbReference>
<dbReference type="Pfam" id="PF02687">
    <property type="entry name" value="FtsX"/>
    <property type="match status" value="1"/>
</dbReference>
<dbReference type="InterPro" id="IPR003838">
    <property type="entry name" value="ABC3_permease_C"/>
</dbReference>
<dbReference type="Pfam" id="PF12704">
    <property type="entry name" value="MacB_PCD"/>
    <property type="match status" value="1"/>
</dbReference>
<feature type="transmembrane region" description="Helical" evidence="7">
    <location>
        <begin position="320"/>
        <end position="341"/>
    </location>
</feature>
<name>A0A9D8KGE9_9DELT</name>
<proteinExistence type="inferred from homology"/>
<comment type="caution">
    <text evidence="10">The sequence shown here is derived from an EMBL/GenBank/DDBJ whole genome shotgun (WGS) entry which is preliminary data.</text>
</comment>
<sequence length="408" mass="45435">MGMTIKLAWRNIWRNRRRSGVILTAIVVGLLGMVFMIALMDGMSADMVEVAIENGVGHVQIHKDGFLDNMSVKLNVRNPGYVIKRIEGTPNLKAYAERVKVRGLISSAESSSGVLIWGVDHEREPKLNFIKKYKEEGEFLTGEKGEIYIGRSLAEKLKVGLDDKIVLRGQGLATEIVSAAFRVKGIFVSTSPEYDKYNVYINMADSQVLFDMNGRVSEIALMSDSLENVDLLAFNVNKEIGVHGLRASTWKEIIPLIVQMVEMFSAFNYIVFIIVIIAMAFGIVNTILMSVLERTREIGIIMAIGTKPIRVFGMVMWEGFFLGLMGLVFGWVVSIIIYAVLLKTGIDFSIWSESLKYMGGIGTTVYPIIKPYNVFWSSASVFIAAVLSALYPAVKIMRLTPVKAFRSV</sequence>
<keyword evidence="5 7" id="KW-1133">Transmembrane helix</keyword>
<keyword evidence="3" id="KW-1003">Cell membrane</keyword>
<feature type="domain" description="ABC3 transporter permease C-terminal" evidence="8">
    <location>
        <begin position="270"/>
        <end position="401"/>
    </location>
</feature>
<evidence type="ECO:0000256" key="4">
    <source>
        <dbReference type="ARBA" id="ARBA00022692"/>
    </source>
</evidence>
<evidence type="ECO:0000313" key="10">
    <source>
        <dbReference type="EMBL" id="MBN1574266.1"/>
    </source>
</evidence>
<dbReference type="PANTHER" id="PTHR30489:SF0">
    <property type="entry name" value="LIPOPROTEIN-RELEASING SYSTEM TRANSMEMBRANE PROTEIN LOLE"/>
    <property type="match status" value="1"/>
</dbReference>
<comment type="similarity">
    <text evidence="2">Belongs to the ABC-4 integral membrane protein family. LolC/E subfamily.</text>
</comment>
<gene>
    <name evidence="10" type="ORF">JW984_13795</name>
</gene>
<dbReference type="GO" id="GO:0098797">
    <property type="term" value="C:plasma membrane protein complex"/>
    <property type="evidence" value="ECO:0007669"/>
    <property type="project" value="TreeGrafter"/>
</dbReference>
<feature type="transmembrane region" description="Helical" evidence="7">
    <location>
        <begin position="269"/>
        <end position="292"/>
    </location>
</feature>
<organism evidence="10 11">
    <name type="scientific">Candidatus Zymogenus saltonus</name>
    <dbReference type="NCBI Taxonomy" id="2844893"/>
    <lineage>
        <taxon>Bacteria</taxon>
        <taxon>Deltaproteobacteria</taxon>
        <taxon>Candidatus Zymogenia</taxon>
        <taxon>Candidatus Zymogeniales</taxon>
        <taxon>Candidatus Zymogenaceae</taxon>
        <taxon>Candidatus Zymogenus</taxon>
    </lineage>
</organism>
<evidence type="ECO:0000256" key="2">
    <source>
        <dbReference type="ARBA" id="ARBA00005236"/>
    </source>
</evidence>
<dbReference type="EMBL" id="JAFGIX010000070">
    <property type="protein sequence ID" value="MBN1574266.1"/>
    <property type="molecule type" value="Genomic_DNA"/>
</dbReference>